<evidence type="ECO:0000313" key="1">
    <source>
        <dbReference type="EMBL" id="CZT01241.1"/>
    </source>
</evidence>
<keyword evidence="2" id="KW-1185">Reference proteome</keyword>
<reference evidence="2" key="1">
    <citation type="submission" date="2016-03" db="EMBL/GenBank/DDBJ databases">
        <authorList>
            <person name="Guldener U."/>
        </authorList>
    </citation>
    <scope>NUCLEOTIDE SEQUENCE [LARGE SCALE GENOMIC DNA]</scope>
    <source>
        <strain evidence="2">04CH-RAC-A.6.1</strain>
    </source>
</reference>
<proteinExistence type="predicted"/>
<accession>A0A1E1KW56</accession>
<name>A0A1E1KW56_9HELO</name>
<dbReference type="EMBL" id="FJUX01000050">
    <property type="protein sequence ID" value="CZT01241.1"/>
    <property type="molecule type" value="Genomic_DNA"/>
</dbReference>
<gene>
    <name evidence="1" type="ORF">RAG0_08978</name>
</gene>
<evidence type="ECO:0000313" key="2">
    <source>
        <dbReference type="Proteomes" id="UP000178912"/>
    </source>
</evidence>
<sequence>MAVCLKYLQGIGSVAGAPLKEMTRIQDPFYVPSSSGSIPDAVQRPVPGKSLHLQWRVHRLAVQGQFFVFAGNFYCDTVEKLYDLLLGLRVKVMQIKVPQFAKLSLEG</sequence>
<dbReference type="AlphaFoldDB" id="A0A1E1KW56"/>
<organism evidence="1 2">
    <name type="scientific">Rhynchosporium agropyri</name>
    <dbReference type="NCBI Taxonomy" id="914238"/>
    <lineage>
        <taxon>Eukaryota</taxon>
        <taxon>Fungi</taxon>
        <taxon>Dikarya</taxon>
        <taxon>Ascomycota</taxon>
        <taxon>Pezizomycotina</taxon>
        <taxon>Leotiomycetes</taxon>
        <taxon>Helotiales</taxon>
        <taxon>Ploettnerulaceae</taxon>
        <taxon>Rhynchosporium</taxon>
    </lineage>
</organism>
<protein>
    <submittedName>
        <fullName evidence="1">Uncharacterized protein</fullName>
    </submittedName>
</protein>
<dbReference type="Proteomes" id="UP000178912">
    <property type="component" value="Unassembled WGS sequence"/>
</dbReference>